<evidence type="ECO:0000256" key="5">
    <source>
        <dbReference type="ARBA" id="ARBA00023242"/>
    </source>
</evidence>
<keyword evidence="3" id="KW-0240">DNA-directed RNA polymerase</keyword>
<dbReference type="EMBL" id="KN824289">
    <property type="protein sequence ID" value="KIM29209.1"/>
    <property type="molecule type" value="Genomic_DNA"/>
</dbReference>
<dbReference type="STRING" id="933852.A0A0C3BAT1"/>
<sequence>MAAINSKKRKRDDDDDELLDQHSARIAVSTSSPFCSGPALAVFPSILPLQDTGFSPYSNETEAVDFASAKTLIAGETDAVQFISTNRDKVEPGYNCQYLIGIRDKTTNKMTIRTAPLFLISHHVKALESLSAGTGNDRQEYIKAKNQLGEAFGTKKARAAIRAAERNKVDVGALGSGVQDVLQDMIQSKTSTLPQKEDAERTADDNRLVPRYNAGAVSPAEVYPLEFIISDAELKTISLDRTALGSLPFRRSTWINDNVKRRTSEKPAKAERLELKMLYYISAMFLFRKIVFKSVERSELRDKLQTLPEVIADSLISRFTETTRGSTRVLSTPQKETELLTHALALCLRVDHFATDHKIIAADLGMPQSTLQVLFKSLGCVIAVPSRGEQVEAGLNQEQAKDNKLAILRVPLKFPAPPRRR</sequence>
<keyword evidence="5" id="KW-0539">Nucleus</keyword>
<evidence type="ECO:0000256" key="4">
    <source>
        <dbReference type="ARBA" id="ARBA00023163"/>
    </source>
</evidence>
<keyword evidence="4" id="KW-0804">Transcription</keyword>
<keyword evidence="7" id="KW-1185">Reference proteome</keyword>
<dbReference type="AlphaFoldDB" id="A0A0C3BAT1"/>
<dbReference type="OrthoDB" id="532500at2759"/>
<accession>A0A0C3BAT1</accession>
<dbReference type="GO" id="GO:0006351">
    <property type="term" value="P:DNA-templated transcription"/>
    <property type="evidence" value="ECO:0007669"/>
    <property type="project" value="InterPro"/>
</dbReference>
<evidence type="ECO:0000256" key="1">
    <source>
        <dbReference type="ARBA" id="ARBA00004604"/>
    </source>
</evidence>
<gene>
    <name evidence="6" type="ORF">M408DRAFT_120522</name>
</gene>
<evidence type="ECO:0000256" key="3">
    <source>
        <dbReference type="ARBA" id="ARBA00022478"/>
    </source>
</evidence>
<dbReference type="GO" id="GO:0003677">
    <property type="term" value="F:DNA binding"/>
    <property type="evidence" value="ECO:0007669"/>
    <property type="project" value="InterPro"/>
</dbReference>
<comment type="subcellular location">
    <subcellularLocation>
        <location evidence="1">Nucleus</location>
        <location evidence="1">Nucleolus</location>
    </subcellularLocation>
</comment>
<dbReference type="HOGENOM" id="CLU_034953_2_1_1"/>
<evidence type="ECO:0000313" key="7">
    <source>
        <dbReference type="Proteomes" id="UP000054097"/>
    </source>
</evidence>
<dbReference type="PANTHER" id="PTHR14440">
    <property type="entry name" value="DNA-DIRECTED RNA POLYMERASE I SUBUNIT RPA49"/>
    <property type="match status" value="1"/>
</dbReference>
<comment type="similarity">
    <text evidence="2">Belongs to the eukaryotic RPA49/POLR1E RNA polymerase subunit family.</text>
</comment>
<dbReference type="Pfam" id="PF06870">
    <property type="entry name" value="RNA_pol_I_A49"/>
    <property type="match status" value="1"/>
</dbReference>
<dbReference type="InterPro" id="IPR009668">
    <property type="entry name" value="RNA_pol-assoc_fac_A49-like"/>
</dbReference>
<reference evidence="7" key="2">
    <citation type="submission" date="2015-01" db="EMBL/GenBank/DDBJ databases">
        <title>Evolutionary Origins and Diversification of the Mycorrhizal Mutualists.</title>
        <authorList>
            <consortium name="DOE Joint Genome Institute"/>
            <consortium name="Mycorrhizal Genomics Consortium"/>
            <person name="Kohler A."/>
            <person name="Kuo A."/>
            <person name="Nagy L.G."/>
            <person name="Floudas D."/>
            <person name="Copeland A."/>
            <person name="Barry K.W."/>
            <person name="Cichocki N."/>
            <person name="Veneault-Fourrey C."/>
            <person name="LaButti K."/>
            <person name="Lindquist E.A."/>
            <person name="Lipzen A."/>
            <person name="Lundell T."/>
            <person name="Morin E."/>
            <person name="Murat C."/>
            <person name="Riley R."/>
            <person name="Ohm R."/>
            <person name="Sun H."/>
            <person name="Tunlid A."/>
            <person name="Henrissat B."/>
            <person name="Grigoriev I.V."/>
            <person name="Hibbett D.S."/>
            <person name="Martin F."/>
        </authorList>
    </citation>
    <scope>NUCLEOTIDE SEQUENCE [LARGE SCALE GENOMIC DNA]</scope>
    <source>
        <strain evidence="7">MAFF 305830</strain>
    </source>
</reference>
<proteinExistence type="inferred from homology"/>
<dbReference type="Proteomes" id="UP000054097">
    <property type="component" value="Unassembled WGS sequence"/>
</dbReference>
<reference evidence="6 7" key="1">
    <citation type="submission" date="2014-04" db="EMBL/GenBank/DDBJ databases">
        <authorList>
            <consortium name="DOE Joint Genome Institute"/>
            <person name="Kuo A."/>
            <person name="Zuccaro A."/>
            <person name="Kohler A."/>
            <person name="Nagy L.G."/>
            <person name="Floudas D."/>
            <person name="Copeland A."/>
            <person name="Barry K.W."/>
            <person name="Cichocki N."/>
            <person name="Veneault-Fourrey C."/>
            <person name="LaButti K."/>
            <person name="Lindquist E.A."/>
            <person name="Lipzen A."/>
            <person name="Lundell T."/>
            <person name="Morin E."/>
            <person name="Murat C."/>
            <person name="Sun H."/>
            <person name="Tunlid A."/>
            <person name="Henrissat B."/>
            <person name="Grigoriev I.V."/>
            <person name="Hibbett D.S."/>
            <person name="Martin F."/>
            <person name="Nordberg H.P."/>
            <person name="Cantor M.N."/>
            <person name="Hua S.X."/>
        </authorList>
    </citation>
    <scope>NUCLEOTIDE SEQUENCE [LARGE SCALE GENOMIC DNA]</scope>
    <source>
        <strain evidence="6 7">MAFF 305830</strain>
    </source>
</reference>
<name>A0A0C3BAT1_SERVB</name>
<protein>
    <recommendedName>
        <fullName evidence="8">DNA-directed RNA polymerase I subunit RPA49</fullName>
    </recommendedName>
</protein>
<dbReference type="GO" id="GO:0000428">
    <property type="term" value="C:DNA-directed RNA polymerase complex"/>
    <property type="evidence" value="ECO:0007669"/>
    <property type="project" value="UniProtKB-KW"/>
</dbReference>
<evidence type="ECO:0008006" key="8">
    <source>
        <dbReference type="Google" id="ProtNLM"/>
    </source>
</evidence>
<dbReference type="GO" id="GO:0005730">
    <property type="term" value="C:nucleolus"/>
    <property type="evidence" value="ECO:0007669"/>
    <property type="project" value="UniProtKB-SubCell"/>
</dbReference>
<evidence type="ECO:0000313" key="6">
    <source>
        <dbReference type="EMBL" id="KIM29209.1"/>
    </source>
</evidence>
<organism evidence="6 7">
    <name type="scientific">Serendipita vermifera MAFF 305830</name>
    <dbReference type="NCBI Taxonomy" id="933852"/>
    <lineage>
        <taxon>Eukaryota</taxon>
        <taxon>Fungi</taxon>
        <taxon>Dikarya</taxon>
        <taxon>Basidiomycota</taxon>
        <taxon>Agaricomycotina</taxon>
        <taxon>Agaricomycetes</taxon>
        <taxon>Sebacinales</taxon>
        <taxon>Serendipitaceae</taxon>
        <taxon>Serendipita</taxon>
    </lineage>
</organism>
<evidence type="ECO:0000256" key="2">
    <source>
        <dbReference type="ARBA" id="ARBA00009430"/>
    </source>
</evidence>